<proteinExistence type="inferred from homology"/>
<feature type="domain" description="Activator of Hsp90 ATPase homologue 1/2-like C-terminal" evidence="2">
    <location>
        <begin position="14"/>
        <end position="138"/>
    </location>
</feature>
<dbReference type="InterPro" id="IPR023393">
    <property type="entry name" value="START-like_dom_sf"/>
</dbReference>
<evidence type="ECO:0000313" key="3">
    <source>
        <dbReference type="EMBL" id="QDV26374.1"/>
    </source>
</evidence>
<dbReference type="OrthoDB" id="2355173at2"/>
<dbReference type="Proteomes" id="UP000318017">
    <property type="component" value="Chromosome"/>
</dbReference>
<name>A0A518GCQ0_9BACT</name>
<reference evidence="3 4" key="1">
    <citation type="submission" date="2019-02" db="EMBL/GenBank/DDBJ databases">
        <title>Deep-cultivation of Planctomycetes and their phenomic and genomic characterization uncovers novel biology.</title>
        <authorList>
            <person name="Wiegand S."/>
            <person name="Jogler M."/>
            <person name="Boedeker C."/>
            <person name="Pinto D."/>
            <person name="Vollmers J."/>
            <person name="Rivas-Marin E."/>
            <person name="Kohn T."/>
            <person name="Peeters S.H."/>
            <person name="Heuer A."/>
            <person name="Rast P."/>
            <person name="Oberbeckmann S."/>
            <person name="Bunk B."/>
            <person name="Jeske O."/>
            <person name="Meyerdierks A."/>
            <person name="Storesund J.E."/>
            <person name="Kallscheuer N."/>
            <person name="Luecker S."/>
            <person name="Lage O.M."/>
            <person name="Pohl T."/>
            <person name="Merkel B.J."/>
            <person name="Hornburger P."/>
            <person name="Mueller R.-W."/>
            <person name="Bruemmer F."/>
            <person name="Labrenz M."/>
            <person name="Spormann A.M."/>
            <person name="Op den Camp H."/>
            <person name="Overmann J."/>
            <person name="Amann R."/>
            <person name="Jetten M.S.M."/>
            <person name="Mascher T."/>
            <person name="Medema M.H."/>
            <person name="Devos D.P."/>
            <person name="Kaster A.-K."/>
            <person name="Ovreas L."/>
            <person name="Rohde M."/>
            <person name="Galperin M.Y."/>
            <person name="Jogler C."/>
        </authorList>
    </citation>
    <scope>NUCLEOTIDE SEQUENCE [LARGE SCALE GENOMIC DNA]</scope>
    <source>
        <strain evidence="3 4">Q31a</strain>
    </source>
</reference>
<dbReference type="CDD" id="cd07814">
    <property type="entry name" value="SRPBCC_CalC_Aha1-like"/>
    <property type="match status" value="1"/>
</dbReference>
<gene>
    <name evidence="3" type="ORF">Q31a_47480</name>
</gene>
<dbReference type="RefSeq" id="WP_145082479.1">
    <property type="nucleotide sequence ID" value="NZ_CP036298.1"/>
</dbReference>
<dbReference type="SUPFAM" id="SSF55961">
    <property type="entry name" value="Bet v1-like"/>
    <property type="match status" value="1"/>
</dbReference>
<dbReference type="AlphaFoldDB" id="A0A518GCQ0"/>
<evidence type="ECO:0000313" key="4">
    <source>
        <dbReference type="Proteomes" id="UP000318017"/>
    </source>
</evidence>
<protein>
    <recommendedName>
        <fullName evidence="2">Activator of Hsp90 ATPase homologue 1/2-like C-terminal domain-containing protein</fullName>
    </recommendedName>
</protein>
<comment type="similarity">
    <text evidence="1">Belongs to the AHA1 family.</text>
</comment>
<dbReference type="EMBL" id="CP036298">
    <property type="protein sequence ID" value="QDV26374.1"/>
    <property type="molecule type" value="Genomic_DNA"/>
</dbReference>
<dbReference type="InterPro" id="IPR013538">
    <property type="entry name" value="ASHA1/2-like_C"/>
</dbReference>
<dbReference type="KEGG" id="ahel:Q31a_47480"/>
<sequence>MSETIHREMVFPKPPEAVWKSLASSAALSEWLYPNDFKPRVGHRFTFEVPPKPEVGFGGLSVQCEVLKCDEPNLLVFSWEGGALVGTQVSFKLEPEGDGTRLLFEHSGFNVAKPFGKQALRGARQGWSAMLSKLAEIVAVDKRQAR</sequence>
<organism evidence="3 4">
    <name type="scientific">Aureliella helgolandensis</name>
    <dbReference type="NCBI Taxonomy" id="2527968"/>
    <lineage>
        <taxon>Bacteria</taxon>
        <taxon>Pseudomonadati</taxon>
        <taxon>Planctomycetota</taxon>
        <taxon>Planctomycetia</taxon>
        <taxon>Pirellulales</taxon>
        <taxon>Pirellulaceae</taxon>
        <taxon>Aureliella</taxon>
    </lineage>
</organism>
<keyword evidence="4" id="KW-1185">Reference proteome</keyword>
<dbReference type="Pfam" id="PF08327">
    <property type="entry name" value="AHSA1"/>
    <property type="match status" value="1"/>
</dbReference>
<dbReference type="Gene3D" id="3.30.530.20">
    <property type="match status" value="1"/>
</dbReference>
<accession>A0A518GCQ0</accession>
<evidence type="ECO:0000259" key="2">
    <source>
        <dbReference type="Pfam" id="PF08327"/>
    </source>
</evidence>
<evidence type="ECO:0000256" key="1">
    <source>
        <dbReference type="ARBA" id="ARBA00006817"/>
    </source>
</evidence>